<dbReference type="OrthoDB" id="19419at2759"/>
<protein>
    <recommendedName>
        <fullName evidence="6">NAP family protein</fullName>
    </recommendedName>
</protein>
<dbReference type="GeneID" id="39578896"/>
<dbReference type="Gene3D" id="3.30.1120.90">
    <property type="entry name" value="Nucleosome assembly protein"/>
    <property type="match status" value="1"/>
</dbReference>
<proteinExistence type="inferred from homology"/>
<dbReference type="GO" id="GO:0006334">
    <property type="term" value="P:nucleosome assembly"/>
    <property type="evidence" value="ECO:0007669"/>
    <property type="project" value="InterPro"/>
</dbReference>
<dbReference type="EMBL" id="ML119051">
    <property type="protein sequence ID" value="ROT43199.1"/>
    <property type="molecule type" value="Genomic_DNA"/>
</dbReference>
<accession>A0A3N2Q8U1</accession>
<dbReference type="AlphaFoldDB" id="A0A3N2Q8U1"/>
<gene>
    <name evidence="4" type="ORF">SODALDRAFT_327378</name>
</gene>
<dbReference type="Pfam" id="PF00956">
    <property type="entry name" value="NAP"/>
    <property type="match status" value="1"/>
</dbReference>
<feature type="region of interest" description="Disordered" evidence="3">
    <location>
        <begin position="222"/>
        <end position="270"/>
    </location>
</feature>
<sequence>MTTLENSTVTYEQLADIEREFEEVETEILRQQYEMSRPLYEKRQALVSQIPNFWALVMEAAPPEIDEHIQPLDSAVLLSSLMSISVRRFEIEDGGKGDPRSVAIRFEFTENDYFEDKVLEKKFWYRYSDDYTGLVSEPVAIQWKEGKDLTDGLLTAVKKVWDEGEGPQQKKVGKGKKERKPLTAAQQALKEKMESMSLGGVSFFAWFGFVGARISAEESKANLEKEREHARLRSEGKEVPKDEEEEEEEEEEEGEDDEFDDDDDLEIFPEGDDLAQAIVLDLWPDALRYFSTLFIASPSPSSPASS</sequence>
<dbReference type="InterPro" id="IPR002164">
    <property type="entry name" value="NAP_family"/>
</dbReference>
<evidence type="ECO:0000313" key="4">
    <source>
        <dbReference type="EMBL" id="ROT43199.1"/>
    </source>
</evidence>
<dbReference type="GO" id="GO:0005634">
    <property type="term" value="C:nucleus"/>
    <property type="evidence" value="ECO:0007669"/>
    <property type="project" value="InterPro"/>
</dbReference>
<dbReference type="STRING" id="1314773.A0A3N2Q8U1"/>
<dbReference type="Proteomes" id="UP000272025">
    <property type="component" value="Unassembled WGS sequence"/>
</dbReference>
<dbReference type="PANTHER" id="PTHR11875">
    <property type="entry name" value="TESTIS-SPECIFIC Y-ENCODED PROTEIN"/>
    <property type="match status" value="1"/>
</dbReference>
<dbReference type="InterPro" id="IPR037231">
    <property type="entry name" value="NAP-like_sf"/>
</dbReference>
<organism evidence="4 5">
    <name type="scientific">Sodiomyces alkalinus (strain CBS 110278 / VKM F-3762 / F11)</name>
    <name type="common">Alkaliphilic filamentous fungus</name>
    <dbReference type="NCBI Taxonomy" id="1314773"/>
    <lineage>
        <taxon>Eukaryota</taxon>
        <taxon>Fungi</taxon>
        <taxon>Dikarya</taxon>
        <taxon>Ascomycota</taxon>
        <taxon>Pezizomycotina</taxon>
        <taxon>Sordariomycetes</taxon>
        <taxon>Hypocreomycetidae</taxon>
        <taxon>Glomerellales</taxon>
        <taxon>Plectosphaerellaceae</taxon>
        <taxon>Sodiomyces</taxon>
    </lineage>
</organism>
<keyword evidence="5" id="KW-1185">Reference proteome</keyword>
<dbReference type="SUPFAM" id="SSF143113">
    <property type="entry name" value="NAP-like"/>
    <property type="match status" value="1"/>
</dbReference>
<reference evidence="4 5" key="1">
    <citation type="journal article" date="2018" name="Mol. Ecol.">
        <title>The obligate alkalophilic soda-lake fungus Sodiomyces alkalinus has shifted to a protein diet.</title>
        <authorList>
            <person name="Grum-Grzhimaylo A.A."/>
            <person name="Falkoski D.L."/>
            <person name="van den Heuvel J."/>
            <person name="Valero-Jimenez C.A."/>
            <person name="Min B."/>
            <person name="Choi I.G."/>
            <person name="Lipzen A."/>
            <person name="Daum C.G."/>
            <person name="Aanen D.K."/>
            <person name="Tsang A."/>
            <person name="Henrissat B."/>
            <person name="Bilanenko E.N."/>
            <person name="de Vries R.P."/>
            <person name="van Kan J.A.L."/>
            <person name="Grigoriev I.V."/>
            <person name="Debets A.J.M."/>
        </authorList>
    </citation>
    <scope>NUCLEOTIDE SEQUENCE [LARGE SCALE GENOMIC DNA]</scope>
    <source>
        <strain evidence="4 5">F11</strain>
    </source>
</reference>
<name>A0A3N2Q8U1_SODAK</name>
<feature type="compositionally biased region" description="Basic and acidic residues" evidence="3">
    <location>
        <begin position="222"/>
        <end position="240"/>
    </location>
</feature>
<evidence type="ECO:0000256" key="3">
    <source>
        <dbReference type="SAM" id="MobiDB-lite"/>
    </source>
</evidence>
<evidence type="ECO:0000256" key="2">
    <source>
        <dbReference type="RuleBase" id="RU003876"/>
    </source>
</evidence>
<dbReference type="RefSeq" id="XP_028471005.1">
    <property type="nucleotide sequence ID" value="XM_028610418.1"/>
</dbReference>
<evidence type="ECO:0000313" key="5">
    <source>
        <dbReference type="Proteomes" id="UP000272025"/>
    </source>
</evidence>
<feature type="compositionally biased region" description="Acidic residues" evidence="3">
    <location>
        <begin position="241"/>
        <end position="270"/>
    </location>
</feature>
<evidence type="ECO:0000256" key="1">
    <source>
        <dbReference type="ARBA" id="ARBA00009947"/>
    </source>
</evidence>
<comment type="similarity">
    <text evidence="1 2">Belongs to the nucleosome assembly protein (NAP) family.</text>
</comment>
<evidence type="ECO:0008006" key="6">
    <source>
        <dbReference type="Google" id="ProtNLM"/>
    </source>
</evidence>